<protein>
    <submittedName>
        <fullName evidence="1">Uncharacterized protein</fullName>
    </submittedName>
</protein>
<sequence length="60" mass="6885">MSCLRFMEGRPGHAENGIPQDEGRMFCEPHLNFLSNFPFTTHLRAFNSVGCVQSYDFLCQ</sequence>
<proteinExistence type="predicted"/>
<dbReference type="AlphaFoldDB" id="A0A0C3QFT6"/>
<evidence type="ECO:0000313" key="2">
    <source>
        <dbReference type="Proteomes" id="UP000054248"/>
    </source>
</evidence>
<name>A0A0C3QFT6_9AGAM</name>
<dbReference type="EMBL" id="KN823065">
    <property type="protein sequence ID" value="KIO24219.1"/>
    <property type="molecule type" value="Genomic_DNA"/>
</dbReference>
<dbReference type="HOGENOM" id="CLU_2943529_0_0_1"/>
<accession>A0A0C3QFT6</accession>
<reference evidence="2" key="2">
    <citation type="submission" date="2015-01" db="EMBL/GenBank/DDBJ databases">
        <title>Evolutionary Origins and Diversification of the Mycorrhizal Mutualists.</title>
        <authorList>
            <consortium name="DOE Joint Genome Institute"/>
            <consortium name="Mycorrhizal Genomics Consortium"/>
            <person name="Kohler A."/>
            <person name="Kuo A."/>
            <person name="Nagy L.G."/>
            <person name="Floudas D."/>
            <person name="Copeland A."/>
            <person name="Barry K.W."/>
            <person name="Cichocki N."/>
            <person name="Veneault-Fourrey C."/>
            <person name="LaButti K."/>
            <person name="Lindquist E.A."/>
            <person name="Lipzen A."/>
            <person name="Lundell T."/>
            <person name="Morin E."/>
            <person name="Murat C."/>
            <person name="Riley R."/>
            <person name="Ohm R."/>
            <person name="Sun H."/>
            <person name="Tunlid A."/>
            <person name="Henrissat B."/>
            <person name="Grigoriev I.V."/>
            <person name="Hibbett D.S."/>
            <person name="Martin F."/>
        </authorList>
    </citation>
    <scope>NUCLEOTIDE SEQUENCE [LARGE SCALE GENOMIC DNA]</scope>
    <source>
        <strain evidence="2">MUT 4182</strain>
    </source>
</reference>
<dbReference type="Proteomes" id="UP000054248">
    <property type="component" value="Unassembled WGS sequence"/>
</dbReference>
<gene>
    <name evidence="1" type="ORF">M407DRAFT_102834</name>
</gene>
<keyword evidence="2" id="KW-1185">Reference proteome</keyword>
<evidence type="ECO:0000313" key="1">
    <source>
        <dbReference type="EMBL" id="KIO24219.1"/>
    </source>
</evidence>
<reference evidence="1 2" key="1">
    <citation type="submission" date="2014-04" db="EMBL/GenBank/DDBJ databases">
        <authorList>
            <consortium name="DOE Joint Genome Institute"/>
            <person name="Kuo A."/>
            <person name="Girlanda M."/>
            <person name="Perotto S."/>
            <person name="Kohler A."/>
            <person name="Nagy L.G."/>
            <person name="Floudas D."/>
            <person name="Copeland A."/>
            <person name="Barry K.W."/>
            <person name="Cichocki N."/>
            <person name="Veneault-Fourrey C."/>
            <person name="LaButti K."/>
            <person name="Lindquist E.A."/>
            <person name="Lipzen A."/>
            <person name="Lundell T."/>
            <person name="Morin E."/>
            <person name="Murat C."/>
            <person name="Sun H."/>
            <person name="Tunlid A."/>
            <person name="Henrissat B."/>
            <person name="Grigoriev I.V."/>
            <person name="Hibbett D.S."/>
            <person name="Martin F."/>
            <person name="Nordberg H.P."/>
            <person name="Cantor M.N."/>
            <person name="Hua S.X."/>
        </authorList>
    </citation>
    <scope>NUCLEOTIDE SEQUENCE [LARGE SCALE GENOMIC DNA]</scope>
    <source>
        <strain evidence="1 2">MUT 4182</strain>
    </source>
</reference>
<organism evidence="1 2">
    <name type="scientific">Tulasnella calospora MUT 4182</name>
    <dbReference type="NCBI Taxonomy" id="1051891"/>
    <lineage>
        <taxon>Eukaryota</taxon>
        <taxon>Fungi</taxon>
        <taxon>Dikarya</taxon>
        <taxon>Basidiomycota</taxon>
        <taxon>Agaricomycotina</taxon>
        <taxon>Agaricomycetes</taxon>
        <taxon>Cantharellales</taxon>
        <taxon>Tulasnellaceae</taxon>
        <taxon>Tulasnella</taxon>
    </lineage>
</organism>